<comment type="function">
    <text evidence="12">Participates in chain elongation of fatty acids. Catalyzes the reduction of trans-2-enoyl-CoAs of varying chain lengths from 6:1 to 16:1, having maximum activity with 10:1 CoA. Has no 2,4-dienoyl-CoA reductase activity.</text>
</comment>
<keyword evidence="25" id="KW-1185">Reference proteome</keyword>
<evidence type="ECO:0000313" key="23">
    <source>
        <dbReference type="EMBL" id="KEJ93818.1"/>
    </source>
</evidence>
<evidence type="ECO:0000256" key="7">
    <source>
        <dbReference type="ARBA" id="ARBA00022857"/>
    </source>
</evidence>
<comment type="catalytic activity">
    <reaction evidence="19">
        <text>a (2E)-enoyl-CoA + NADPH + H(+) = a 2,3-saturated acyl-CoA + NADP(+)</text>
        <dbReference type="Rhea" id="RHEA:33763"/>
        <dbReference type="ChEBI" id="CHEBI:15378"/>
        <dbReference type="ChEBI" id="CHEBI:57783"/>
        <dbReference type="ChEBI" id="CHEBI:58349"/>
        <dbReference type="ChEBI" id="CHEBI:58856"/>
        <dbReference type="ChEBI" id="CHEBI:65111"/>
        <dbReference type="EC" id="1.3.1.38"/>
    </reaction>
    <physiologicalReaction direction="left-to-right" evidence="19">
        <dbReference type="Rhea" id="RHEA:33764"/>
    </physiologicalReaction>
</comment>
<evidence type="ECO:0000256" key="10">
    <source>
        <dbReference type="ARBA" id="ARBA00023140"/>
    </source>
</evidence>
<protein>
    <recommendedName>
        <fullName evidence="15">Peroxisomal trans-2-enoyl-CoA reductase</fullName>
        <ecNumber evidence="14">1.3.1.38</ecNumber>
    </recommendedName>
</protein>
<evidence type="ECO:0000256" key="16">
    <source>
        <dbReference type="ARBA" id="ARBA00047570"/>
    </source>
</evidence>
<evidence type="ECO:0000256" key="21">
    <source>
        <dbReference type="ARBA" id="ARBA00049559"/>
    </source>
</evidence>
<comment type="catalytic activity">
    <reaction evidence="20">
        <text>(2E)-decenoyl-CoA + NADPH + H(+) = decanoyl-CoA + NADP(+)</text>
        <dbReference type="Rhea" id="RHEA:44960"/>
        <dbReference type="ChEBI" id="CHEBI:15378"/>
        <dbReference type="ChEBI" id="CHEBI:57783"/>
        <dbReference type="ChEBI" id="CHEBI:58349"/>
        <dbReference type="ChEBI" id="CHEBI:61406"/>
        <dbReference type="ChEBI" id="CHEBI:61430"/>
    </reaction>
    <physiologicalReaction direction="left-to-right" evidence="20">
        <dbReference type="Rhea" id="RHEA:44961"/>
    </physiologicalReaction>
</comment>
<name>A0A073IU03_9RHOB</name>
<keyword evidence="10" id="KW-0576">Peroxisome</keyword>
<comment type="subunit">
    <text evidence="13">Interacts with PEX5, probably required to target it into peroxisomes.</text>
</comment>
<organism evidence="23 25">
    <name type="scientific">Pseudosulfitobacter pseudonitzschiae</name>
    <dbReference type="NCBI Taxonomy" id="1402135"/>
    <lineage>
        <taxon>Bacteria</taxon>
        <taxon>Pseudomonadati</taxon>
        <taxon>Pseudomonadota</taxon>
        <taxon>Alphaproteobacteria</taxon>
        <taxon>Rhodobacterales</taxon>
        <taxon>Roseobacteraceae</taxon>
        <taxon>Pseudosulfitobacter</taxon>
    </lineage>
</organism>
<evidence type="ECO:0000256" key="9">
    <source>
        <dbReference type="ARBA" id="ARBA00023098"/>
    </source>
</evidence>
<evidence type="ECO:0000256" key="15">
    <source>
        <dbReference type="ARBA" id="ARBA00041063"/>
    </source>
</evidence>
<evidence type="ECO:0000256" key="3">
    <source>
        <dbReference type="ARBA" id="ARBA00006484"/>
    </source>
</evidence>
<reference evidence="24" key="2">
    <citation type="submission" date="2021-01" db="EMBL/GenBank/DDBJ databases">
        <title>Diatom-associated Roseobacters Show Island Model of Population Structure.</title>
        <authorList>
            <person name="Qu L."/>
            <person name="Feng X."/>
            <person name="Chen Y."/>
            <person name="Li L."/>
            <person name="Wang X."/>
            <person name="Hu Z."/>
            <person name="Wang H."/>
            <person name="Luo H."/>
        </authorList>
    </citation>
    <scope>NUCLEOTIDE SEQUENCE</scope>
    <source>
        <strain evidence="24">SM26-45</strain>
    </source>
</reference>
<sequence>MNETQFGSSREDLSARSTVFARDLFEAKTVVVTGAGGGLGLAIAALFAKLGANLAINGRNEEKLASAKEFLESLGAKVFAMPMTIRDPEQVEDFVAAVNQEFGSIDVLVNNAGGQFPQAALDFSPKGWNAVIDTNLNGTWWMMQSTARHWVAQKQPGSIVNIVADIWRGMPGIAHTCAARAGVVYLSKSVAVEWAPHDIRVNCVAPGCCESTGFGNYPAEGAATFQDSNPMRHAGDEWDVAEGVVYLAANSGKFVTGEVLNIDGGQQMWGDPWPTGRPDYFRIS</sequence>
<dbReference type="InterPro" id="IPR057326">
    <property type="entry name" value="KR_dom"/>
</dbReference>
<evidence type="ECO:0000313" key="25">
    <source>
        <dbReference type="Proteomes" id="UP000027746"/>
    </source>
</evidence>
<dbReference type="EC" id="1.3.1.38" evidence="14"/>
<gene>
    <name evidence="24" type="ORF">JQX14_14395</name>
    <name evidence="23" type="ORF">SUH3_12835</name>
</gene>
<comment type="subcellular location">
    <subcellularLocation>
        <location evidence="1">Peroxisome</location>
    </subcellularLocation>
</comment>
<evidence type="ECO:0000256" key="11">
    <source>
        <dbReference type="ARBA" id="ARBA00023160"/>
    </source>
</evidence>
<comment type="catalytic activity">
    <reaction evidence="18">
        <text>(2E)-hexenoyl-CoA + NADPH + H(+) = hexanoyl-CoA + NADP(+)</text>
        <dbReference type="Rhea" id="RHEA:44956"/>
        <dbReference type="ChEBI" id="CHEBI:15378"/>
        <dbReference type="ChEBI" id="CHEBI:57783"/>
        <dbReference type="ChEBI" id="CHEBI:58349"/>
        <dbReference type="ChEBI" id="CHEBI:62077"/>
        <dbReference type="ChEBI" id="CHEBI:62620"/>
    </reaction>
    <physiologicalReaction direction="left-to-right" evidence="18">
        <dbReference type="Rhea" id="RHEA:44957"/>
    </physiologicalReaction>
</comment>
<comment type="catalytic activity">
    <reaction evidence="17">
        <text>(2E)-tetradecenoyl-CoA + NADPH + H(+) = tetradecanoyl-CoA + NADP(+)</text>
        <dbReference type="Rhea" id="RHEA:44968"/>
        <dbReference type="ChEBI" id="CHEBI:15378"/>
        <dbReference type="ChEBI" id="CHEBI:57385"/>
        <dbReference type="ChEBI" id="CHEBI:57783"/>
        <dbReference type="ChEBI" id="CHEBI:58349"/>
        <dbReference type="ChEBI" id="CHEBI:61405"/>
    </reaction>
    <physiologicalReaction direction="left-to-right" evidence="17">
        <dbReference type="Rhea" id="RHEA:44969"/>
    </physiologicalReaction>
</comment>
<keyword evidence="5" id="KW-0597">Phosphoprotein</keyword>
<dbReference type="InterPro" id="IPR002347">
    <property type="entry name" value="SDR_fam"/>
</dbReference>
<dbReference type="AlphaFoldDB" id="A0A073IU03"/>
<evidence type="ECO:0000256" key="12">
    <source>
        <dbReference type="ARBA" id="ARBA00037124"/>
    </source>
</evidence>
<dbReference type="Proteomes" id="UP000809337">
    <property type="component" value="Unassembled WGS sequence"/>
</dbReference>
<dbReference type="Pfam" id="PF13561">
    <property type="entry name" value="adh_short_C2"/>
    <property type="match status" value="1"/>
</dbReference>
<evidence type="ECO:0000256" key="19">
    <source>
        <dbReference type="ARBA" id="ARBA00049251"/>
    </source>
</evidence>
<evidence type="ECO:0000256" key="6">
    <source>
        <dbReference type="ARBA" id="ARBA00022832"/>
    </source>
</evidence>
<proteinExistence type="inferred from homology"/>
<keyword evidence="6" id="KW-0276">Fatty acid metabolism</keyword>
<dbReference type="Gene3D" id="3.40.50.720">
    <property type="entry name" value="NAD(P)-binding Rossmann-like Domain"/>
    <property type="match status" value="1"/>
</dbReference>
<comment type="pathway">
    <text evidence="2">Lipid metabolism.</text>
</comment>
<evidence type="ECO:0000256" key="1">
    <source>
        <dbReference type="ARBA" id="ARBA00004275"/>
    </source>
</evidence>
<dbReference type="SMART" id="SM00822">
    <property type="entry name" value="PKS_KR"/>
    <property type="match status" value="1"/>
</dbReference>
<dbReference type="EMBL" id="JAMD01000026">
    <property type="protein sequence ID" value="KEJ93818.1"/>
    <property type="molecule type" value="Genomic_DNA"/>
</dbReference>
<keyword evidence="7" id="KW-0521">NADP</keyword>
<evidence type="ECO:0000256" key="8">
    <source>
        <dbReference type="ARBA" id="ARBA00023002"/>
    </source>
</evidence>
<accession>A0A073IU03</accession>
<dbReference type="InterPro" id="IPR036291">
    <property type="entry name" value="NAD(P)-bd_dom_sf"/>
</dbReference>
<feature type="domain" description="Ketoreductase" evidence="22">
    <location>
        <begin position="28"/>
        <end position="187"/>
    </location>
</feature>
<dbReference type="SUPFAM" id="SSF51735">
    <property type="entry name" value="NAD(P)-binding Rossmann-fold domains"/>
    <property type="match status" value="1"/>
</dbReference>
<comment type="similarity">
    <text evidence="3">Belongs to the short-chain dehydrogenases/reductases (SDR) family.</text>
</comment>
<dbReference type="PANTHER" id="PTHR24317:SF7">
    <property type="entry name" value="PEROXISOMAL TRANS-2-ENOYL-COA REDUCTASE"/>
    <property type="match status" value="1"/>
</dbReference>
<keyword evidence="8" id="KW-0560">Oxidoreductase</keyword>
<evidence type="ECO:0000313" key="24">
    <source>
        <dbReference type="EMBL" id="MBM2355737.1"/>
    </source>
</evidence>
<dbReference type="OrthoDB" id="9797020at2"/>
<comment type="catalytic activity">
    <reaction evidence="21">
        <text>(2E)-octenoyl-CoA + NADPH + H(+) = octanoyl-CoA + NADP(+)</text>
        <dbReference type="Rhea" id="RHEA:44952"/>
        <dbReference type="ChEBI" id="CHEBI:15378"/>
        <dbReference type="ChEBI" id="CHEBI:57386"/>
        <dbReference type="ChEBI" id="CHEBI:57783"/>
        <dbReference type="ChEBI" id="CHEBI:58349"/>
        <dbReference type="ChEBI" id="CHEBI:62242"/>
    </reaction>
    <physiologicalReaction direction="left-to-right" evidence="21">
        <dbReference type="Rhea" id="RHEA:44953"/>
    </physiologicalReaction>
</comment>
<evidence type="ECO:0000256" key="2">
    <source>
        <dbReference type="ARBA" id="ARBA00005189"/>
    </source>
</evidence>
<dbReference type="InterPro" id="IPR052388">
    <property type="entry name" value="Peroxisomal_t2-enoyl-CoA_red"/>
</dbReference>
<evidence type="ECO:0000259" key="22">
    <source>
        <dbReference type="SMART" id="SM00822"/>
    </source>
</evidence>
<keyword evidence="11" id="KW-0275">Fatty acid biosynthesis</keyword>
<evidence type="ECO:0000256" key="18">
    <source>
        <dbReference type="ARBA" id="ARBA00049108"/>
    </source>
</evidence>
<evidence type="ECO:0000256" key="5">
    <source>
        <dbReference type="ARBA" id="ARBA00022553"/>
    </source>
</evidence>
<reference evidence="23 25" key="1">
    <citation type="submission" date="2014-01" db="EMBL/GenBank/DDBJ databases">
        <title>Sulfitobacter sp. H3 (MCCC 1A00686) Genome Sequencing.</title>
        <authorList>
            <person name="Lai Q."/>
            <person name="Hong Z."/>
        </authorList>
    </citation>
    <scope>NUCLEOTIDE SEQUENCE [LARGE SCALE GENOMIC DNA]</scope>
    <source>
        <strain evidence="23 25">H3</strain>
    </source>
</reference>
<evidence type="ECO:0000256" key="20">
    <source>
        <dbReference type="ARBA" id="ARBA00049386"/>
    </source>
</evidence>
<dbReference type="PRINTS" id="PR00080">
    <property type="entry name" value="SDRFAMILY"/>
</dbReference>
<comment type="caution">
    <text evidence="23">The sequence shown here is derived from an EMBL/GenBank/DDBJ whole genome shotgun (WGS) entry which is preliminary data.</text>
</comment>
<evidence type="ECO:0000256" key="13">
    <source>
        <dbReference type="ARBA" id="ARBA00038622"/>
    </source>
</evidence>
<dbReference type="PRINTS" id="PR00081">
    <property type="entry name" value="GDHRDH"/>
</dbReference>
<dbReference type="PANTHER" id="PTHR24317">
    <property type="entry name" value="PEROXISOMAL TRANS-2-ENOYL-COA REDUCTASE"/>
    <property type="match status" value="1"/>
</dbReference>
<evidence type="ECO:0000256" key="4">
    <source>
        <dbReference type="ARBA" id="ARBA00022516"/>
    </source>
</evidence>
<keyword evidence="4" id="KW-0444">Lipid biosynthesis</keyword>
<dbReference type="GeneID" id="68872306"/>
<dbReference type="RefSeq" id="WP_037931540.1">
    <property type="nucleotide sequence ID" value="NZ_CP054604.1"/>
</dbReference>
<dbReference type="EMBL" id="JAFBWN010000009">
    <property type="protein sequence ID" value="MBM2355737.1"/>
    <property type="molecule type" value="Genomic_DNA"/>
</dbReference>
<evidence type="ECO:0000256" key="17">
    <source>
        <dbReference type="ARBA" id="ARBA00048686"/>
    </source>
</evidence>
<evidence type="ECO:0000256" key="14">
    <source>
        <dbReference type="ARBA" id="ARBA00038849"/>
    </source>
</evidence>
<keyword evidence="9" id="KW-0443">Lipid metabolism</keyword>
<dbReference type="GO" id="GO:0019166">
    <property type="term" value="F:trans-2-enoyl-CoA reductase (NADPH) activity"/>
    <property type="evidence" value="ECO:0007669"/>
    <property type="project" value="UniProtKB-EC"/>
</dbReference>
<dbReference type="FunFam" id="3.40.50.720:FF:000084">
    <property type="entry name" value="Short-chain dehydrogenase reductase"/>
    <property type="match status" value="1"/>
</dbReference>
<dbReference type="Proteomes" id="UP000027746">
    <property type="component" value="Unassembled WGS sequence"/>
</dbReference>
<comment type="catalytic activity">
    <reaction evidence="16">
        <text>(2E)-dodecenoyl-CoA + NADPH + H(+) = dodecanoyl-CoA + NADP(+)</text>
        <dbReference type="Rhea" id="RHEA:44964"/>
        <dbReference type="ChEBI" id="CHEBI:15378"/>
        <dbReference type="ChEBI" id="CHEBI:57330"/>
        <dbReference type="ChEBI" id="CHEBI:57375"/>
        <dbReference type="ChEBI" id="CHEBI:57783"/>
        <dbReference type="ChEBI" id="CHEBI:58349"/>
    </reaction>
    <physiologicalReaction direction="left-to-right" evidence="16">
        <dbReference type="Rhea" id="RHEA:44965"/>
    </physiologicalReaction>
</comment>
<dbReference type="GO" id="GO:0006633">
    <property type="term" value="P:fatty acid biosynthetic process"/>
    <property type="evidence" value="ECO:0007669"/>
    <property type="project" value="UniProtKB-KW"/>
</dbReference>